<evidence type="ECO:0000313" key="1">
    <source>
        <dbReference type="EMBL" id="JAD33792.1"/>
    </source>
</evidence>
<organism evidence="1">
    <name type="scientific">Arundo donax</name>
    <name type="common">Giant reed</name>
    <name type="synonym">Donax arundinaceus</name>
    <dbReference type="NCBI Taxonomy" id="35708"/>
    <lineage>
        <taxon>Eukaryota</taxon>
        <taxon>Viridiplantae</taxon>
        <taxon>Streptophyta</taxon>
        <taxon>Embryophyta</taxon>
        <taxon>Tracheophyta</taxon>
        <taxon>Spermatophyta</taxon>
        <taxon>Magnoliopsida</taxon>
        <taxon>Liliopsida</taxon>
        <taxon>Poales</taxon>
        <taxon>Poaceae</taxon>
        <taxon>PACMAD clade</taxon>
        <taxon>Arundinoideae</taxon>
        <taxon>Arundineae</taxon>
        <taxon>Arundo</taxon>
    </lineage>
</organism>
<proteinExistence type="predicted"/>
<reference evidence="1" key="1">
    <citation type="submission" date="2014-09" db="EMBL/GenBank/DDBJ databases">
        <authorList>
            <person name="Magalhaes I.L.F."/>
            <person name="Oliveira U."/>
            <person name="Santos F.R."/>
            <person name="Vidigal T.H.D.A."/>
            <person name="Brescovit A.D."/>
            <person name="Santos A.J."/>
        </authorList>
    </citation>
    <scope>NUCLEOTIDE SEQUENCE</scope>
    <source>
        <tissue evidence="1">Shoot tissue taken approximately 20 cm above the soil surface</tissue>
    </source>
</reference>
<sequence length="24" mass="2682">MHSQHFRPPFETACPRIGTLGSVL</sequence>
<name>A0A0A8ZFX4_ARUDO</name>
<dbReference type="AlphaFoldDB" id="A0A0A8ZFX4"/>
<reference evidence="1" key="2">
    <citation type="journal article" date="2015" name="Data Brief">
        <title>Shoot transcriptome of the giant reed, Arundo donax.</title>
        <authorList>
            <person name="Barrero R.A."/>
            <person name="Guerrero F.D."/>
            <person name="Moolhuijzen P."/>
            <person name="Goolsby J.A."/>
            <person name="Tidwell J."/>
            <person name="Bellgard S.E."/>
            <person name="Bellgard M.I."/>
        </authorList>
    </citation>
    <scope>NUCLEOTIDE SEQUENCE</scope>
    <source>
        <tissue evidence="1">Shoot tissue taken approximately 20 cm above the soil surface</tissue>
    </source>
</reference>
<dbReference type="EMBL" id="GBRH01264103">
    <property type="protein sequence ID" value="JAD33792.1"/>
    <property type="molecule type" value="Transcribed_RNA"/>
</dbReference>
<accession>A0A0A8ZFX4</accession>
<protein>
    <submittedName>
        <fullName evidence="1">Uncharacterized protein</fullName>
    </submittedName>
</protein>